<reference evidence="2 3" key="1">
    <citation type="journal article" date="2023" name="Nat. Commun.">
        <title>Genomic dissection of endemic carbapenem resistance reveals metallo-beta-lactamase dissemination through clonal, plasmid and integron transfer.</title>
        <authorList>
            <person name="Macesic N."/>
            <person name="Hawkey J."/>
            <person name="Vezina B."/>
            <person name="Wisniewski J.A."/>
            <person name="Cottingham H."/>
            <person name="Blakeway L.V."/>
            <person name="Harshegyi T."/>
            <person name="Pragastis K."/>
            <person name="Badoordeen G.Z."/>
            <person name="Dennison A."/>
            <person name="Spelman D.W."/>
            <person name="Jenney A.W.J."/>
            <person name="Peleg A.Y."/>
        </authorList>
    </citation>
    <scope>NUCLEOTIDE SEQUENCE [LARGE SCALE GENOMIC DNA]</scope>
    <source>
        <strain evidence="2 3">CPO239</strain>
    </source>
</reference>
<comment type="caution">
    <text evidence="2">The sequence shown here is derived from an EMBL/GenBank/DDBJ whole genome shotgun (WGS) entry which is preliminary data.</text>
</comment>
<dbReference type="Proteomes" id="UP001175344">
    <property type="component" value="Unassembled WGS sequence"/>
</dbReference>
<organism evidence="2 3">
    <name type="scientific">Enterobacter asburiae</name>
    <dbReference type="NCBI Taxonomy" id="61645"/>
    <lineage>
        <taxon>Bacteria</taxon>
        <taxon>Pseudomonadati</taxon>
        <taxon>Pseudomonadota</taxon>
        <taxon>Gammaproteobacteria</taxon>
        <taxon>Enterobacterales</taxon>
        <taxon>Enterobacteriaceae</taxon>
        <taxon>Enterobacter</taxon>
        <taxon>Enterobacter cloacae complex</taxon>
    </lineage>
</organism>
<keyword evidence="1" id="KW-0472">Membrane</keyword>
<keyword evidence="3" id="KW-1185">Reference proteome</keyword>
<proteinExistence type="predicted"/>
<evidence type="ECO:0000313" key="3">
    <source>
        <dbReference type="Proteomes" id="UP001175344"/>
    </source>
</evidence>
<dbReference type="RefSeq" id="WP_154597702.1">
    <property type="nucleotide sequence ID" value="NZ_BLWZ01000075.1"/>
</dbReference>
<feature type="transmembrane region" description="Helical" evidence="1">
    <location>
        <begin position="23"/>
        <end position="45"/>
    </location>
</feature>
<sequence length="58" mass="5890">MISFDLGSDGFKAECSDNDTAEIIVASAVGVAVVALASAGAYAIVNKVSESVIQLIEE</sequence>
<dbReference type="EMBL" id="JARTQQ020000003">
    <property type="protein sequence ID" value="MEC5731851.1"/>
    <property type="molecule type" value="Genomic_DNA"/>
</dbReference>
<gene>
    <name evidence="2" type="ORF">QAA55_026225</name>
</gene>
<evidence type="ECO:0000313" key="2">
    <source>
        <dbReference type="EMBL" id="MEC5731851.1"/>
    </source>
</evidence>
<keyword evidence="1" id="KW-0812">Transmembrane</keyword>
<protein>
    <submittedName>
        <fullName evidence="2">Uncharacterized protein</fullName>
    </submittedName>
</protein>
<keyword evidence="1" id="KW-1133">Transmembrane helix</keyword>
<name>A0ABU6L0X7_ENTAS</name>
<evidence type="ECO:0000256" key="1">
    <source>
        <dbReference type="SAM" id="Phobius"/>
    </source>
</evidence>
<accession>A0ABU6L0X7</accession>